<dbReference type="EMBL" id="LR798301">
    <property type="protein sequence ID" value="CAB5222219.1"/>
    <property type="molecule type" value="Genomic_DNA"/>
</dbReference>
<evidence type="ECO:0000313" key="1">
    <source>
        <dbReference type="EMBL" id="CAB5222219.1"/>
    </source>
</evidence>
<reference evidence="1" key="1">
    <citation type="submission" date="2020-05" db="EMBL/GenBank/DDBJ databases">
        <authorList>
            <person name="Chiriac C."/>
            <person name="Salcher M."/>
            <person name="Ghai R."/>
            <person name="Kavagutti S V."/>
        </authorList>
    </citation>
    <scope>NUCLEOTIDE SEQUENCE</scope>
</reference>
<name>A0A6J7WVS1_9CAUD</name>
<accession>A0A6J7WVS1</accession>
<gene>
    <name evidence="1" type="ORF">UFOVP361_20</name>
</gene>
<sequence length="73" mass="8565">MFWKKKVEEKPTTPARIARLDTPSLMSWFDTGIMELGSSFDKWRYHNGDIKEVGELVTILNNLYTELESRNND</sequence>
<protein>
    <submittedName>
        <fullName evidence="1">Uncharacterized protein</fullName>
    </submittedName>
</protein>
<proteinExistence type="predicted"/>
<organism evidence="1">
    <name type="scientific">uncultured Caudovirales phage</name>
    <dbReference type="NCBI Taxonomy" id="2100421"/>
    <lineage>
        <taxon>Viruses</taxon>
        <taxon>Duplodnaviria</taxon>
        <taxon>Heunggongvirae</taxon>
        <taxon>Uroviricota</taxon>
        <taxon>Caudoviricetes</taxon>
        <taxon>Peduoviridae</taxon>
        <taxon>Maltschvirus</taxon>
        <taxon>Maltschvirus maltsch</taxon>
    </lineage>
</organism>